<feature type="transmembrane region" description="Helical" evidence="6">
    <location>
        <begin position="133"/>
        <end position="154"/>
    </location>
</feature>
<dbReference type="PANTHER" id="PTHR10057">
    <property type="entry name" value="PERIPHERAL-TYPE BENZODIAZEPINE RECEPTOR"/>
    <property type="match status" value="1"/>
</dbReference>
<reference evidence="7" key="1">
    <citation type="submission" date="2023-07" db="EMBL/GenBank/DDBJ databases">
        <title>Gilvimarinus algae sp. nov., isolated from the surface of Kelp.</title>
        <authorList>
            <person name="Sun Y.Y."/>
            <person name="Gong Y."/>
            <person name="Du Z.J."/>
        </authorList>
    </citation>
    <scope>NUCLEOTIDE SEQUENCE</scope>
    <source>
        <strain evidence="7">SDUM040014</strain>
    </source>
</reference>
<evidence type="ECO:0000256" key="4">
    <source>
        <dbReference type="ARBA" id="ARBA00022989"/>
    </source>
</evidence>
<dbReference type="Gene3D" id="1.20.1260.100">
    <property type="entry name" value="TspO/MBR protein"/>
    <property type="match status" value="1"/>
</dbReference>
<dbReference type="InterPro" id="IPR004307">
    <property type="entry name" value="TspO_MBR"/>
</dbReference>
<dbReference type="Pfam" id="PF03073">
    <property type="entry name" value="TspO_MBR"/>
    <property type="match status" value="1"/>
</dbReference>
<evidence type="ECO:0000256" key="5">
    <source>
        <dbReference type="ARBA" id="ARBA00023136"/>
    </source>
</evidence>
<protein>
    <submittedName>
        <fullName evidence="7">TspO/MBR family protein</fullName>
    </submittedName>
</protein>
<keyword evidence="8" id="KW-1185">Reference proteome</keyword>
<dbReference type="RefSeq" id="WP_302714129.1">
    <property type="nucleotide sequence ID" value="NZ_JAULRT010000060.1"/>
</dbReference>
<evidence type="ECO:0000313" key="7">
    <source>
        <dbReference type="EMBL" id="MDO3383360.1"/>
    </source>
</evidence>
<feature type="transmembrane region" description="Helical" evidence="6">
    <location>
        <begin position="107"/>
        <end position="126"/>
    </location>
</feature>
<comment type="similarity">
    <text evidence="2">Belongs to the TspO/BZRP family.</text>
</comment>
<dbReference type="EMBL" id="JAULRT010000060">
    <property type="protein sequence ID" value="MDO3383360.1"/>
    <property type="molecule type" value="Genomic_DNA"/>
</dbReference>
<feature type="transmembrane region" description="Helical" evidence="6">
    <location>
        <begin position="47"/>
        <end position="69"/>
    </location>
</feature>
<dbReference type="Proteomes" id="UP001168380">
    <property type="component" value="Unassembled WGS sequence"/>
</dbReference>
<keyword evidence="3 6" id="KW-0812">Transmembrane</keyword>
<gene>
    <name evidence="7" type="ORF">QWI16_14350</name>
</gene>
<dbReference type="CDD" id="cd15904">
    <property type="entry name" value="TSPO_MBR"/>
    <property type="match status" value="1"/>
</dbReference>
<proteinExistence type="inferred from homology"/>
<organism evidence="7 8">
    <name type="scientific">Gilvimarinus algae</name>
    <dbReference type="NCBI Taxonomy" id="3058037"/>
    <lineage>
        <taxon>Bacteria</taxon>
        <taxon>Pseudomonadati</taxon>
        <taxon>Pseudomonadota</taxon>
        <taxon>Gammaproteobacteria</taxon>
        <taxon>Cellvibrionales</taxon>
        <taxon>Cellvibrionaceae</taxon>
        <taxon>Gilvimarinus</taxon>
    </lineage>
</organism>
<dbReference type="PIRSF" id="PIRSF005859">
    <property type="entry name" value="PBR"/>
    <property type="match status" value="1"/>
</dbReference>
<sequence length="161" mass="17819">MSRTGQALGLLAWLALCFLASGLGAIASVNAGGFYAELARPDWAPPASVFGPVWSLLYAMMAVAAWRVWRLSGWRGARLALGVFVAQLAVNALWSWVFFAWRLGGAALADIVVLWCLIGVTLWCFWRRDRWAAVLLLPYWAWVSFAGVLNYTLWQTNPGLL</sequence>
<comment type="subcellular location">
    <subcellularLocation>
        <location evidence="1">Membrane</location>
        <topology evidence="1">Multi-pass membrane protein</topology>
    </subcellularLocation>
</comment>
<comment type="caution">
    <text evidence="7">The sequence shown here is derived from an EMBL/GenBank/DDBJ whole genome shotgun (WGS) entry which is preliminary data.</text>
</comment>
<evidence type="ECO:0000256" key="2">
    <source>
        <dbReference type="ARBA" id="ARBA00007524"/>
    </source>
</evidence>
<dbReference type="InterPro" id="IPR038330">
    <property type="entry name" value="TspO/MBR-related_sf"/>
</dbReference>
<dbReference type="PANTHER" id="PTHR10057:SF0">
    <property type="entry name" value="TRANSLOCATOR PROTEIN"/>
    <property type="match status" value="1"/>
</dbReference>
<keyword evidence="4 6" id="KW-1133">Transmembrane helix</keyword>
<feature type="transmembrane region" description="Helical" evidence="6">
    <location>
        <begin position="81"/>
        <end position="101"/>
    </location>
</feature>
<evidence type="ECO:0000256" key="3">
    <source>
        <dbReference type="ARBA" id="ARBA00022692"/>
    </source>
</evidence>
<evidence type="ECO:0000256" key="1">
    <source>
        <dbReference type="ARBA" id="ARBA00004141"/>
    </source>
</evidence>
<name>A0ABT8TGY3_9GAMM</name>
<keyword evidence="5 6" id="KW-0472">Membrane</keyword>
<accession>A0ABT8TGY3</accession>
<evidence type="ECO:0000256" key="6">
    <source>
        <dbReference type="SAM" id="Phobius"/>
    </source>
</evidence>
<evidence type="ECO:0000313" key="8">
    <source>
        <dbReference type="Proteomes" id="UP001168380"/>
    </source>
</evidence>